<dbReference type="InterPro" id="IPR003599">
    <property type="entry name" value="Ig_sub"/>
</dbReference>
<dbReference type="GO" id="GO:0098609">
    <property type="term" value="P:cell-cell adhesion"/>
    <property type="evidence" value="ECO:0007669"/>
    <property type="project" value="TreeGrafter"/>
</dbReference>
<dbReference type="GO" id="GO:0005911">
    <property type="term" value="C:cell-cell junction"/>
    <property type="evidence" value="ECO:0007669"/>
    <property type="project" value="TreeGrafter"/>
</dbReference>
<keyword evidence="9" id="KW-0812">Transmembrane</keyword>
<dbReference type="SUPFAM" id="SSF50044">
    <property type="entry name" value="SH3-domain"/>
    <property type="match status" value="1"/>
</dbReference>
<keyword evidence="13" id="KW-1185">Reference proteome</keyword>
<dbReference type="CDD" id="cd00174">
    <property type="entry name" value="SH3"/>
    <property type="match status" value="1"/>
</dbReference>
<evidence type="ECO:0000256" key="7">
    <source>
        <dbReference type="PROSITE-ProRule" id="PRU00192"/>
    </source>
</evidence>
<dbReference type="SMART" id="SM00326">
    <property type="entry name" value="SH3"/>
    <property type="match status" value="1"/>
</dbReference>
<evidence type="ECO:0000313" key="14">
    <source>
        <dbReference type="RefSeq" id="XP_019637564.1"/>
    </source>
</evidence>
<keyword evidence="4" id="KW-1015">Disulfide bond</keyword>
<keyword evidence="10" id="KW-0732">Signal</keyword>
<feature type="domain" description="SH3" evidence="11">
    <location>
        <begin position="425"/>
        <end position="484"/>
    </location>
</feature>
<dbReference type="Pfam" id="PF14604">
    <property type="entry name" value="SH3_9"/>
    <property type="match status" value="1"/>
</dbReference>
<dbReference type="SMART" id="SM00409">
    <property type="entry name" value="IG"/>
    <property type="match status" value="3"/>
</dbReference>
<dbReference type="SUPFAM" id="SSF48726">
    <property type="entry name" value="Immunoglobulin"/>
    <property type="match status" value="3"/>
</dbReference>
<feature type="domain" description="Ig-like" evidence="12">
    <location>
        <begin position="233"/>
        <end position="322"/>
    </location>
</feature>
<organism evidence="13 14">
    <name type="scientific">Branchiostoma belcheri</name>
    <name type="common">Amphioxus</name>
    <dbReference type="NCBI Taxonomy" id="7741"/>
    <lineage>
        <taxon>Eukaryota</taxon>
        <taxon>Metazoa</taxon>
        <taxon>Chordata</taxon>
        <taxon>Cephalochordata</taxon>
        <taxon>Leptocardii</taxon>
        <taxon>Amphioxiformes</taxon>
        <taxon>Branchiostomatidae</taxon>
        <taxon>Branchiostoma</taxon>
    </lineage>
</organism>
<sequence length="511" mass="55414">MDFRLLLAFGLALGWRGAAGQNDIGLTIPDSVKAVIGDPVTLPATYTTKNQVISVAWFKLDRQDRAKRTLIYSYYPISGRGDVESAYAGRVELVGKASLRIKRTRLEDDGTYVLLVMVEGSGVADGFVTLSIMVPPVVKVGPSDPYITAWGRSGVLTCAVKDARPNITSLHWEKDGEVIDSLRYSTKYSGGTLASPALEIRHISRTDSGVYACVAGHTVRSSSASLRMKVLYPASIISISEPVTATVSDSVTLQCVADGNPPPNITWSRNGILMRSNVGTVPRDVIIGAIQLKNVQTNDTGTYLCKASNGVGDISTRSTALTIKGLRDRVGASTVAVIVGLTAGLLWLVVCVGLVAYLVRRRQRQKEKKKFAFYYNMGRREPGVGDGGVEEDKEPPPYTAMPAKPETKTSRYGGINTVRRSLGKKDRRYARALYGYRPREDNELTLEVDDVIEVLEGEDGGWCLGYLRGRIGLFPSNYVRFISGSEALAMKSGGACQNVVLQESVGSQRSI</sequence>
<dbReference type="GeneID" id="109479933"/>
<dbReference type="Proteomes" id="UP000515135">
    <property type="component" value="Unplaced"/>
</dbReference>
<dbReference type="InterPro" id="IPR003598">
    <property type="entry name" value="Ig_sub2"/>
</dbReference>
<accession>A0A6P4ZTZ5</accession>
<dbReference type="InterPro" id="IPR001452">
    <property type="entry name" value="SH3_domain"/>
</dbReference>
<dbReference type="RefSeq" id="XP_019637564.1">
    <property type="nucleotide sequence ID" value="XM_019782005.1"/>
</dbReference>
<dbReference type="PANTHER" id="PTHR11640">
    <property type="entry name" value="NEPHRIN"/>
    <property type="match status" value="1"/>
</dbReference>
<evidence type="ECO:0000256" key="6">
    <source>
        <dbReference type="ARBA" id="ARBA00023319"/>
    </source>
</evidence>
<name>A0A6P4ZTZ5_BRABE</name>
<evidence type="ECO:0000256" key="2">
    <source>
        <dbReference type="ARBA" id="ARBA00022443"/>
    </source>
</evidence>
<dbReference type="Gene3D" id="2.60.40.10">
    <property type="entry name" value="Immunoglobulins"/>
    <property type="match status" value="3"/>
</dbReference>
<dbReference type="PROSITE" id="PS50002">
    <property type="entry name" value="SH3"/>
    <property type="match status" value="1"/>
</dbReference>
<evidence type="ECO:0000256" key="8">
    <source>
        <dbReference type="SAM" id="MobiDB-lite"/>
    </source>
</evidence>
<dbReference type="OrthoDB" id="6244905at2759"/>
<keyword evidence="2 7" id="KW-0728">SH3 domain</keyword>
<evidence type="ECO:0000313" key="13">
    <source>
        <dbReference type="Proteomes" id="UP000515135"/>
    </source>
</evidence>
<reference evidence="14" key="1">
    <citation type="submission" date="2025-08" db="UniProtKB">
        <authorList>
            <consortium name="RefSeq"/>
        </authorList>
    </citation>
    <scope>IDENTIFICATION</scope>
    <source>
        <tissue evidence="14">Gonad</tissue>
    </source>
</reference>
<evidence type="ECO:0000259" key="12">
    <source>
        <dbReference type="PROSITE" id="PS50835"/>
    </source>
</evidence>
<dbReference type="InterPro" id="IPR036179">
    <property type="entry name" value="Ig-like_dom_sf"/>
</dbReference>
<dbReference type="InterPro" id="IPR013783">
    <property type="entry name" value="Ig-like_fold"/>
</dbReference>
<proteinExistence type="predicted"/>
<dbReference type="KEGG" id="bbel:109479933"/>
<keyword evidence="9" id="KW-1133">Transmembrane helix</keyword>
<gene>
    <name evidence="14" type="primary">LOC109479933</name>
</gene>
<feature type="domain" description="Ig-like" evidence="12">
    <location>
        <begin position="135"/>
        <end position="227"/>
    </location>
</feature>
<feature type="signal peptide" evidence="10">
    <location>
        <begin position="1"/>
        <end position="20"/>
    </location>
</feature>
<evidence type="ECO:0000256" key="5">
    <source>
        <dbReference type="ARBA" id="ARBA00023180"/>
    </source>
</evidence>
<evidence type="ECO:0000256" key="9">
    <source>
        <dbReference type="SAM" id="Phobius"/>
    </source>
</evidence>
<dbReference type="GO" id="GO:0005886">
    <property type="term" value="C:plasma membrane"/>
    <property type="evidence" value="ECO:0007669"/>
    <property type="project" value="TreeGrafter"/>
</dbReference>
<dbReference type="PROSITE" id="PS50835">
    <property type="entry name" value="IG_LIKE"/>
    <property type="match status" value="2"/>
</dbReference>
<dbReference type="Pfam" id="PF07686">
    <property type="entry name" value="V-set"/>
    <property type="match status" value="1"/>
</dbReference>
<feature type="transmembrane region" description="Helical" evidence="9">
    <location>
        <begin position="335"/>
        <end position="359"/>
    </location>
</feature>
<evidence type="ECO:0000256" key="1">
    <source>
        <dbReference type="ARBA" id="ARBA00004479"/>
    </source>
</evidence>
<dbReference type="InterPro" id="IPR013106">
    <property type="entry name" value="Ig_V-set"/>
</dbReference>
<feature type="region of interest" description="Disordered" evidence="8">
    <location>
        <begin position="384"/>
        <end position="410"/>
    </location>
</feature>
<dbReference type="CDD" id="cd12087">
    <property type="entry name" value="TM_EGFR-like"/>
    <property type="match status" value="1"/>
</dbReference>
<evidence type="ECO:0000256" key="4">
    <source>
        <dbReference type="ARBA" id="ARBA00023157"/>
    </source>
</evidence>
<comment type="subcellular location">
    <subcellularLocation>
        <location evidence="1">Membrane</location>
        <topology evidence="1">Single-pass type I membrane protein</topology>
    </subcellularLocation>
</comment>
<keyword evidence="6" id="KW-0393">Immunoglobulin domain</keyword>
<evidence type="ECO:0000259" key="11">
    <source>
        <dbReference type="PROSITE" id="PS50002"/>
    </source>
</evidence>
<dbReference type="InterPro" id="IPR007110">
    <property type="entry name" value="Ig-like_dom"/>
</dbReference>
<keyword evidence="3 9" id="KW-0472">Membrane</keyword>
<dbReference type="Gene3D" id="2.30.30.40">
    <property type="entry name" value="SH3 Domains"/>
    <property type="match status" value="1"/>
</dbReference>
<keyword evidence="5" id="KW-0325">Glycoprotein</keyword>
<evidence type="ECO:0000256" key="10">
    <source>
        <dbReference type="SAM" id="SignalP"/>
    </source>
</evidence>
<dbReference type="InterPro" id="IPR051275">
    <property type="entry name" value="Cell_adhesion_signaling"/>
</dbReference>
<protein>
    <submittedName>
        <fullName evidence="14">Nectin-4-like</fullName>
    </submittedName>
</protein>
<feature type="chain" id="PRO_5027680616" evidence="10">
    <location>
        <begin position="21"/>
        <end position="511"/>
    </location>
</feature>
<evidence type="ECO:0000256" key="3">
    <source>
        <dbReference type="ARBA" id="ARBA00023136"/>
    </source>
</evidence>
<dbReference type="InterPro" id="IPR036028">
    <property type="entry name" value="SH3-like_dom_sf"/>
</dbReference>
<dbReference type="PANTHER" id="PTHR11640:SF164">
    <property type="entry name" value="MAM DOMAIN-CONTAINING GLYCOSYLPHOSPHATIDYLINOSITOL ANCHOR PROTEIN 1"/>
    <property type="match status" value="1"/>
</dbReference>
<dbReference type="Pfam" id="PF13927">
    <property type="entry name" value="Ig_3"/>
    <property type="match status" value="2"/>
</dbReference>
<dbReference type="AlphaFoldDB" id="A0A6P4ZTZ5"/>
<dbReference type="GO" id="GO:0050839">
    <property type="term" value="F:cell adhesion molecule binding"/>
    <property type="evidence" value="ECO:0007669"/>
    <property type="project" value="TreeGrafter"/>
</dbReference>
<dbReference type="SMART" id="SM00408">
    <property type="entry name" value="IGc2"/>
    <property type="match status" value="2"/>
</dbReference>
<dbReference type="CDD" id="cd00096">
    <property type="entry name" value="Ig"/>
    <property type="match status" value="1"/>
</dbReference>